<evidence type="ECO:0000313" key="8">
    <source>
        <dbReference type="Proteomes" id="UP000011626"/>
    </source>
</evidence>
<gene>
    <name evidence="7" type="ORF">C475_21309</name>
</gene>
<dbReference type="PANTHER" id="PTHR21496">
    <property type="entry name" value="FERREDOXIN-RELATED"/>
    <property type="match status" value="1"/>
</dbReference>
<evidence type="ECO:0000259" key="6">
    <source>
        <dbReference type="PROSITE" id="PS51296"/>
    </source>
</evidence>
<dbReference type="EMBL" id="AOIU01000048">
    <property type="protein sequence ID" value="ELZ19880.1"/>
    <property type="molecule type" value="Genomic_DNA"/>
</dbReference>
<evidence type="ECO:0000256" key="2">
    <source>
        <dbReference type="ARBA" id="ARBA00022723"/>
    </source>
</evidence>
<name>M0C9G7_9EURY</name>
<evidence type="ECO:0000256" key="4">
    <source>
        <dbReference type="ARBA" id="ARBA00023014"/>
    </source>
</evidence>
<protein>
    <submittedName>
        <fullName evidence="7">Ferredoxin</fullName>
    </submittedName>
</protein>
<dbReference type="InterPro" id="IPR036922">
    <property type="entry name" value="Rieske_2Fe-2S_sf"/>
</dbReference>
<evidence type="ECO:0000256" key="1">
    <source>
        <dbReference type="ARBA" id="ARBA00022714"/>
    </source>
</evidence>
<keyword evidence="3" id="KW-0408">Iron</keyword>
<dbReference type="OrthoDB" id="6837at2157"/>
<evidence type="ECO:0000256" key="5">
    <source>
        <dbReference type="SAM" id="MobiDB-lite"/>
    </source>
</evidence>
<organism evidence="7 8">
    <name type="scientific">Halosimplex carlsbadense 2-9-1</name>
    <dbReference type="NCBI Taxonomy" id="797114"/>
    <lineage>
        <taxon>Archaea</taxon>
        <taxon>Methanobacteriati</taxon>
        <taxon>Methanobacteriota</taxon>
        <taxon>Stenosarchaea group</taxon>
        <taxon>Halobacteria</taxon>
        <taxon>Halobacteriales</taxon>
        <taxon>Haloarculaceae</taxon>
        <taxon>Halosimplex</taxon>
    </lineage>
</organism>
<feature type="domain" description="Rieske" evidence="6">
    <location>
        <begin position="6"/>
        <end position="117"/>
    </location>
</feature>
<keyword evidence="8" id="KW-1185">Reference proteome</keyword>
<comment type="caution">
    <text evidence="7">The sequence shown here is derived from an EMBL/GenBank/DDBJ whole genome shotgun (WGS) entry which is preliminary data.</text>
</comment>
<dbReference type="STRING" id="797114.C475_21309"/>
<evidence type="ECO:0000256" key="3">
    <source>
        <dbReference type="ARBA" id="ARBA00023004"/>
    </source>
</evidence>
<dbReference type="CDD" id="cd03467">
    <property type="entry name" value="Rieske"/>
    <property type="match status" value="1"/>
</dbReference>
<dbReference type="PROSITE" id="PS51296">
    <property type="entry name" value="RIESKE"/>
    <property type="match status" value="1"/>
</dbReference>
<dbReference type="Gene3D" id="2.102.10.10">
    <property type="entry name" value="Rieske [2Fe-2S] iron-sulphur domain"/>
    <property type="match status" value="1"/>
</dbReference>
<keyword evidence="1" id="KW-0001">2Fe-2S</keyword>
<feature type="compositionally biased region" description="Basic and acidic residues" evidence="5">
    <location>
        <begin position="129"/>
        <end position="140"/>
    </location>
</feature>
<proteinExistence type="predicted"/>
<keyword evidence="4" id="KW-0411">Iron-sulfur</keyword>
<reference evidence="7 8" key="1">
    <citation type="journal article" date="2014" name="PLoS Genet.">
        <title>Phylogenetically driven sequencing of extremely halophilic archaea reveals strategies for static and dynamic osmo-response.</title>
        <authorList>
            <person name="Becker E.A."/>
            <person name="Seitzer P.M."/>
            <person name="Tritt A."/>
            <person name="Larsen D."/>
            <person name="Krusor M."/>
            <person name="Yao A.I."/>
            <person name="Wu D."/>
            <person name="Madern D."/>
            <person name="Eisen J.A."/>
            <person name="Darling A.E."/>
            <person name="Facciotti M.T."/>
        </authorList>
    </citation>
    <scope>NUCLEOTIDE SEQUENCE [LARGE SCALE GENOMIC DNA]</scope>
    <source>
        <strain evidence="7 8">2-9-1</strain>
    </source>
</reference>
<dbReference type="Pfam" id="PF00355">
    <property type="entry name" value="Rieske"/>
    <property type="match status" value="1"/>
</dbReference>
<dbReference type="RefSeq" id="WP_006885926.1">
    <property type="nucleotide sequence ID" value="NZ_AOIU01000048.1"/>
</dbReference>
<accession>M0C9G7</accession>
<dbReference type="AlphaFoldDB" id="M0C9G7"/>
<sequence length="175" mass="19227">MTTKRFEICPAAEFEPGERRIADLDGFSVGIFNVDGEYHAMKNDCPHQRAPLCEGKLGGTTESDTPGEYDWVKPGQVVRCPWHGWEFDVTSGESVFNPHKVKAKTFEAGVEPGEDDSRTPDGEVDVIERDQRATDAERPATDGGCEGCSVDLDGDEPPVETYEVDVEEGTVVVYL</sequence>
<dbReference type="GO" id="GO:0046872">
    <property type="term" value="F:metal ion binding"/>
    <property type="evidence" value="ECO:0007669"/>
    <property type="project" value="UniProtKB-KW"/>
</dbReference>
<evidence type="ECO:0000313" key="7">
    <source>
        <dbReference type="EMBL" id="ELZ19880.1"/>
    </source>
</evidence>
<dbReference type="InterPro" id="IPR017941">
    <property type="entry name" value="Rieske_2Fe-2S"/>
</dbReference>
<dbReference type="PANTHER" id="PTHR21496:SF23">
    <property type="entry name" value="3-PHENYLPROPIONATE_CINNAMIC ACID DIOXYGENASE FERREDOXIN SUBUNIT"/>
    <property type="match status" value="1"/>
</dbReference>
<dbReference type="SUPFAM" id="SSF50022">
    <property type="entry name" value="ISP domain"/>
    <property type="match status" value="1"/>
</dbReference>
<dbReference type="eggNOG" id="arCOG02852">
    <property type="taxonomic scope" value="Archaea"/>
</dbReference>
<keyword evidence="2" id="KW-0479">Metal-binding</keyword>
<dbReference type="Proteomes" id="UP000011626">
    <property type="component" value="Unassembled WGS sequence"/>
</dbReference>
<dbReference type="GO" id="GO:0051537">
    <property type="term" value="F:2 iron, 2 sulfur cluster binding"/>
    <property type="evidence" value="ECO:0007669"/>
    <property type="project" value="UniProtKB-KW"/>
</dbReference>
<feature type="region of interest" description="Disordered" evidence="5">
    <location>
        <begin position="129"/>
        <end position="158"/>
    </location>
</feature>